<feature type="region of interest" description="Disordered" evidence="5">
    <location>
        <begin position="170"/>
        <end position="239"/>
    </location>
</feature>
<dbReference type="Proteomes" id="UP000800036">
    <property type="component" value="Unassembled WGS sequence"/>
</dbReference>
<dbReference type="Pfam" id="PF13639">
    <property type="entry name" value="zf-RING_2"/>
    <property type="match status" value="1"/>
</dbReference>
<gene>
    <name evidence="7" type="ORF">BU23DRAFT_575090</name>
</gene>
<sequence>MSSLPTRTEFMANDLLTLTDPRTEARPDDNMSCPICMVEISDLSTGVVIVLCGHIYHRECLLRWFEAANARQPSCPLCRRELYANPSLALDEFAETFWRLRTMGQLEVDFHHGIQLAQSQRQTHALEQQPYVGLSRAQQQRQALMTRQQIYERIEQRIESLQAVRFSHAAVAGSSHEVDRGIEGRMWEDDDQENDEERRHHRQSPGGRGRARSTEHCRQNYRQLRQNMQQSRRGHSGRR</sequence>
<reference evidence="7" key="1">
    <citation type="journal article" date="2020" name="Stud. Mycol.">
        <title>101 Dothideomycetes genomes: a test case for predicting lifestyles and emergence of pathogens.</title>
        <authorList>
            <person name="Haridas S."/>
            <person name="Albert R."/>
            <person name="Binder M."/>
            <person name="Bloem J."/>
            <person name="Labutti K."/>
            <person name="Salamov A."/>
            <person name="Andreopoulos B."/>
            <person name="Baker S."/>
            <person name="Barry K."/>
            <person name="Bills G."/>
            <person name="Bluhm B."/>
            <person name="Cannon C."/>
            <person name="Castanera R."/>
            <person name="Culley D."/>
            <person name="Daum C."/>
            <person name="Ezra D."/>
            <person name="Gonzalez J."/>
            <person name="Henrissat B."/>
            <person name="Kuo A."/>
            <person name="Liang C."/>
            <person name="Lipzen A."/>
            <person name="Lutzoni F."/>
            <person name="Magnuson J."/>
            <person name="Mondo S."/>
            <person name="Nolan M."/>
            <person name="Ohm R."/>
            <person name="Pangilinan J."/>
            <person name="Park H.-J."/>
            <person name="Ramirez L."/>
            <person name="Alfaro M."/>
            <person name="Sun H."/>
            <person name="Tritt A."/>
            <person name="Yoshinaga Y."/>
            <person name="Zwiers L.-H."/>
            <person name="Turgeon B."/>
            <person name="Goodwin S."/>
            <person name="Spatafora J."/>
            <person name="Crous P."/>
            <person name="Grigoriev I."/>
        </authorList>
    </citation>
    <scope>NUCLEOTIDE SEQUENCE</scope>
    <source>
        <strain evidence="7">CBS 107.79</strain>
    </source>
</reference>
<dbReference type="AlphaFoldDB" id="A0A6A5UQJ2"/>
<evidence type="ECO:0000256" key="3">
    <source>
        <dbReference type="ARBA" id="ARBA00022833"/>
    </source>
</evidence>
<keyword evidence="3" id="KW-0862">Zinc</keyword>
<dbReference type="GO" id="GO:0061630">
    <property type="term" value="F:ubiquitin protein ligase activity"/>
    <property type="evidence" value="ECO:0007669"/>
    <property type="project" value="TreeGrafter"/>
</dbReference>
<dbReference type="Gene3D" id="3.30.40.10">
    <property type="entry name" value="Zinc/RING finger domain, C3HC4 (zinc finger)"/>
    <property type="match status" value="1"/>
</dbReference>
<keyword evidence="1" id="KW-0479">Metal-binding</keyword>
<dbReference type="InterPro" id="IPR013083">
    <property type="entry name" value="Znf_RING/FYVE/PHD"/>
</dbReference>
<dbReference type="PROSITE" id="PS50089">
    <property type="entry name" value="ZF_RING_2"/>
    <property type="match status" value="1"/>
</dbReference>
<keyword evidence="8" id="KW-1185">Reference proteome</keyword>
<dbReference type="GO" id="GO:0012505">
    <property type="term" value="C:endomembrane system"/>
    <property type="evidence" value="ECO:0007669"/>
    <property type="project" value="TreeGrafter"/>
</dbReference>
<evidence type="ECO:0000256" key="4">
    <source>
        <dbReference type="PROSITE-ProRule" id="PRU00175"/>
    </source>
</evidence>
<name>A0A6A5UQJ2_9PLEO</name>
<dbReference type="PANTHER" id="PTHR22763">
    <property type="entry name" value="RING ZINC FINGER PROTEIN"/>
    <property type="match status" value="1"/>
</dbReference>
<proteinExistence type="predicted"/>
<evidence type="ECO:0000256" key="2">
    <source>
        <dbReference type="ARBA" id="ARBA00022771"/>
    </source>
</evidence>
<organism evidence="7 8">
    <name type="scientific">Bimuria novae-zelandiae CBS 107.79</name>
    <dbReference type="NCBI Taxonomy" id="1447943"/>
    <lineage>
        <taxon>Eukaryota</taxon>
        <taxon>Fungi</taxon>
        <taxon>Dikarya</taxon>
        <taxon>Ascomycota</taxon>
        <taxon>Pezizomycotina</taxon>
        <taxon>Dothideomycetes</taxon>
        <taxon>Pleosporomycetidae</taxon>
        <taxon>Pleosporales</taxon>
        <taxon>Massarineae</taxon>
        <taxon>Didymosphaeriaceae</taxon>
        <taxon>Bimuria</taxon>
    </lineage>
</organism>
<accession>A0A6A5UQJ2</accession>
<dbReference type="GO" id="GO:0043161">
    <property type="term" value="P:proteasome-mediated ubiquitin-dependent protein catabolic process"/>
    <property type="evidence" value="ECO:0007669"/>
    <property type="project" value="TreeGrafter"/>
</dbReference>
<evidence type="ECO:0000259" key="6">
    <source>
        <dbReference type="PROSITE" id="PS50089"/>
    </source>
</evidence>
<dbReference type="InterPro" id="IPR001841">
    <property type="entry name" value="Znf_RING"/>
</dbReference>
<evidence type="ECO:0000256" key="1">
    <source>
        <dbReference type="ARBA" id="ARBA00022723"/>
    </source>
</evidence>
<evidence type="ECO:0000313" key="7">
    <source>
        <dbReference type="EMBL" id="KAF1965196.1"/>
    </source>
</evidence>
<dbReference type="InterPro" id="IPR050731">
    <property type="entry name" value="HRD1_E3_ubiq-ligases"/>
</dbReference>
<dbReference type="GO" id="GO:0008270">
    <property type="term" value="F:zinc ion binding"/>
    <property type="evidence" value="ECO:0007669"/>
    <property type="project" value="UniProtKB-KW"/>
</dbReference>
<evidence type="ECO:0000256" key="5">
    <source>
        <dbReference type="SAM" id="MobiDB-lite"/>
    </source>
</evidence>
<dbReference type="SMART" id="SM00184">
    <property type="entry name" value="RING"/>
    <property type="match status" value="1"/>
</dbReference>
<dbReference type="CDD" id="cd16448">
    <property type="entry name" value="RING-H2"/>
    <property type="match status" value="1"/>
</dbReference>
<dbReference type="OrthoDB" id="3800709at2759"/>
<feature type="compositionally biased region" description="Basic and acidic residues" evidence="5">
    <location>
        <begin position="176"/>
        <end position="187"/>
    </location>
</feature>
<feature type="domain" description="RING-type" evidence="6">
    <location>
        <begin position="33"/>
        <end position="79"/>
    </location>
</feature>
<evidence type="ECO:0000313" key="8">
    <source>
        <dbReference type="Proteomes" id="UP000800036"/>
    </source>
</evidence>
<dbReference type="PANTHER" id="PTHR22763:SF162">
    <property type="entry name" value="TRANSMEMBRANE E3 UBIQUITIN-PROTEIN LIGASE 1"/>
    <property type="match status" value="1"/>
</dbReference>
<dbReference type="SUPFAM" id="SSF57850">
    <property type="entry name" value="RING/U-box"/>
    <property type="match status" value="1"/>
</dbReference>
<feature type="compositionally biased region" description="Polar residues" evidence="5">
    <location>
        <begin position="220"/>
        <end position="231"/>
    </location>
</feature>
<dbReference type="EMBL" id="ML976767">
    <property type="protein sequence ID" value="KAF1965196.1"/>
    <property type="molecule type" value="Genomic_DNA"/>
</dbReference>
<protein>
    <recommendedName>
        <fullName evidence="6">RING-type domain-containing protein</fullName>
    </recommendedName>
</protein>
<keyword evidence="2 4" id="KW-0863">Zinc-finger</keyword>